<dbReference type="AlphaFoldDB" id="A0AAV9JHI7"/>
<evidence type="ECO:0000313" key="1">
    <source>
        <dbReference type="EMBL" id="KAK4543950.1"/>
    </source>
</evidence>
<keyword evidence="2" id="KW-1185">Reference proteome</keyword>
<gene>
    <name evidence="1" type="ORF">LTR36_004724</name>
</gene>
<protein>
    <recommendedName>
        <fullName evidence="3">F-box domain-containing protein</fullName>
    </recommendedName>
</protein>
<dbReference type="PANTHER" id="PTHR42085:SF2">
    <property type="entry name" value="F-BOX DOMAIN-CONTAINING PROTEIN"/>
    <property type="match status" value="1"/>
</dbReference>
<evidence type="ECO:0000313" key="2">
    <source>
        <dbReference type="Proteomes" id="UP001324427"/>
    </source>
</evidence>
<dbReference type="Proteomes" id="UP001324427">
    <property type="component" value="Unassembled WGS sequence"/>
</dbReference>
<reference evidence="1 2" key="1">
    <citation type="submission" date="2021-11" db="EMBL/GenBank/DDBJ databases">
        <title>Black yeast isolated from Biological Soil Crust.</title>
        <authorList>
            <person name="Kurbessoian T."/>
        </authorList>
    </citation>
    <scope>NUCLEOTIDE SEQUENCE [LARGE SCALE GENOMIC DNA]</scope>
    <source>
        <strain evidence="1 2">CCFEE 5522</strain>
    </source>
</reference>
<proteinExistence type="predicted"/>
<dbReference type="EMBL" id="JAVFHQ010000028">
    <property type="protein sequence ID" value="KAK4543950.1"/>
    <property type="molecule type" value="Genomic_DNA"/>
</dbReference>
<evidence type="ECO:0008006" key="3">
    <source>
        <dbReference type="Google" id="ProtNLM"/>
    </source>
</evidence>
<comment type="caution">
    <text evidence="1">The sequence shown here is derived from an EMBL/GenBank/DDBJ whole genome shotgun (WGS) entry which is preliminary data.</text>
</comment>
<dbReference type="PANTHER" id="PTHR42085">
    <property type="entry name" value="F-BOX DOMAIN-CONTAINING PROTEIN"/>
    <property type="match status" value="1"/>
</dbReference>
<dbReference type="InterPro" id="IPR038883">
    <property type="entry name" value="AN11006-like"/>
</dbReference>
<organism evidence="1 2">
    <name type="scientific">Oleoguttula mirabilis</name>
    <dbReference type="NCBI Taxonomy" id="1507867"/>
    <lineage>
        <taxon>Eukaryota</taxon>
        <taxon>Fungi</taxon>
        <taxon>Dikarya</taxon>
        <taxon>Ascomycota</taxon>
        <taxon>Pezizomycotina</taxon>
        <taxon>Dothideomycetes</taxon>
        <taxon>Dothideomycetidae</taxon>
        <taxon>Mycosphaerellales</taxon>
        <taxon>Teratosphaeriaceae</taxon>
        <taxon>Oleoguttula</taxon>
    </lineage>
</organism>
<name>A0AAV9JHI7_9PEZI</name>
<accession>A0AAV9JHI7</accession>
<sequence length="318" mass="35818">MNDMVSSLAVSDPPITTETELVQENARLRAELDHYRHLAATSSASATAVSVHSGDAPPQVTASRFMDLPKELRLDIYEYLLTPGTITLRYPKASIRQHDPRYKAIPAPLHAETQLFLVSKTVKEEAVPLYLASNLFVWHPINIFGDSESRGNRLFGSTEIYGRLANLHLRRLSLALDCRDVDTHGCAMDIVHGRGFGVETSAWAPEFAAREDIQQQREDYCPWQMWNAAEYHWCDVCGCMAGSRKLEYLHVGLRYCYCPAGCCRMVKEAKAAIESCGGWRRPLKVLEFSGVRDEGEKAMLKGLEEEAPSGHKWKVRFE</sequence>